<proteinExistence type="predicted"/>
<dbReference type="SUPFAM" id="SSF140453">
    <property type="entry name" value="EsxAB dimer-like"/>
    <property type="match status" value="1"/>
</dbReference>
<accession>A0A916WTU6</accession>
<organism evidence="1 2">
    <name type="scientific">Flexivirga endophytica</name>
    <dbReference type="NCBI Taxonomy" id="1849103"/>
    <lineage>
        <taxon>Bacteria</taxon>
        <taxon>Bacillati</taxon>
        <taxon>Actinomycetota</taxon>
        <taxon>Actinomycetes</taxon>
        <taxon>Micrococcales</taxon>
        <taxon>Dermacoccaceae</taxon>
        <taxon>Flexivirga</taxon>
    </lineage>
</organism>
<evidence type="ECO:0000313" key="1">
    <source>
        <dbReference type="EMBL" id="GGB30002.1"/>
    </source>
</evidence>
<reference evidence="1" key="2">
    <citation type="submission" date="2020-09" db="EMBL/GenBank/DDBJ databases">
        <authorList>
            <person name="Sun Q."/>
            <person name="Zhou Y."/>
        </authorList>
    </citation>
    <scope>NUCLEOTIDE SEQUENCE</scope>
    <source>
        <strain evidence="1">CGMCC 1.15085</strain>
    </source>
</reference>
<dbReference type="Proteomes" id="UP000636793">
    <property type="component" value="Unassembled WGS sequence"/>
</dbReference>
<comment type="caution">
    <text evidence="1">The sequence shown here is derived from an EMBL/GenBank/DDBJ whole genome shotgun (WGS) entry which is preliminary data.</text>
</comment>
<protein>
    <submittedName>
        <fullName evidence="1">Uncharacterized protein</fullName>
    </submittedName>
</protein>
<keyword evidence="2" id="KW-1185">Reference proteome</keyword>
<dbReference type="InterPro" id="IPR036689">
    <property type="entry name" value="ESAT-6-like_sf"/>
</dbReference>
<dbReference type="AlphaFoldDB" id="A0A916WTU6"/>
<gene>
    <name evidence="1" type="ORF">GCM10011492_20520</name>
</gene>
<evidence type="ECO:0000313" key="2">
    <source>
        <dbReference type="Proteomes" id="UP000636793"/>
    </source>
</evidence>
<name>A0A916WTU6_9MICO</name>
<reference evidence="1" key="1">
    <citation type="journal article" date="2014" name="Int. J. Syst. Evol. Microbiol.">
        <title>Complete genome sequence of Corynebacterium casei LMG S-19264T (=DSM 44701T), isolated from a smear-ripened cheese.</title>
        <authorList>
            <consortium name="US DOE Joint Genome Institute (JGI-PGF)"/>
            <person name="Walter F."/>
            <person name="Albersmeier A."/>
            <person name="Kalinowski J."/>
            <person name="Ruckert C."/>
        </authorList>
    </citation>
    <scope>NUCLEOTIDE SEQUENCE</scope>
    <source>
        <strain evidence="1">CGMCC 1.15085</strain>
    </source>
</reference>
<sequence length="105" mass="11703">MPTVIGMSDDPDQIRAQARRAARLATEARGAATSVSSNSSVQWHSQGAERFRKKLSDRASEFRDRADDLDHLSRLLYSHARHVADHENTVKDIVHTVVPGSALLW</sequence>
<dbReference type="EMBL" id="BMHI01000003">
    <property type="protein sequence ID" value="GGB30002.1"/>
    <property type="molecule type" value="Genomic_DNA"/>
</dbReference>